<proteinExistence type="predicted"/>
<reference evidence="1 2" key="1">
    <citation type="submission" date="2024-06" db="EMBL/GenBank/DDBJ databases">
        <title>Genomic Encyclopedia of Type Strains, Phase IV (KMG-IV): sequencing the most valuable type-strain genomes for metagenomic binning, comparative biology and taxonomic classification.</title>
        <authorList>
            <person name="Goeker M."/>
        </authorList>
    </citation>
    <scope>NUCLEOTIDE SEQUENCE [LARGE SCALE GENOMIC DNA]</scope>
    <source>
        <strain evidence="1 2">DSM 17809</strain>
    </source>
</reference>
<protein>
    <submittedName>
        <fullName evidence="1">Transposase</fullName>
    </submittedName>
</protein>
<accession>A0ABV2ENV2</accession>
<organism evidence="1 2">
    <name type="scientific">Phenylobacterium koreense</name>
    <dbReference type="NCBI Taxonomy" id="266125"/>
    <lineage>
        <taxon>Bacteria</taxon>
        <taxon>Pseudomonadati</taxon>
        <taxon>Pseudomonadota</taxon>
        <taxon>Alphaproteobacteria</taxon>
        <taxon>Caulobacterales</taxon>
        <taxon>Caulobacteraceae</taxon>
        <taxon>Phenylobacterium</taxon>
    </lineage>
</organism>
<gene>
    <name evidence="1" type="ORF">ABID41_003159</name>
</gene>
<evidence type="ECO:0000313" key="1">
    <source>
        <dbReference type="EMBL" id="MET3528041.1"/>
    </source>
</evidence>
<name>A0ABV2ENV2_9CAUL</name>
<evidence type="ECO:0000313" key="2">
    <source>
        <dbReference type="Proteomes" id="UP001549110"/>
    </source>
</evidence>
<dbReference type="Proteomes" id="UP001549110">
    <property type="component" value="Unassembled WGS sequence"/>
</dbReference>
<sequence length="62" mass="6640">MSPTMRQSHAAGEKVFVDYAGDTLELIDPATELVQTMKLFVAAMGASSYVYAEARPSEGLAD</sequence>
<dbReference type="EMBL" id="JBEPLU010000002">
    <property type="protein sequence ID" value="MET3528041.1"/>
    <property type="molecule type" value="Genomic_DNA"/>
</dbReference>
<comment type="caution">
    <text evidence="1">The sequence shown here is derived from an EMBL/GenBank/DDBJ whole genome shotgun (WGS) entry which is preliminary data.</text>
</comment>
<keyword evidence="2" id="KW-1185">Reference proteome</keyword>
<dbReference type="RefSeq" id="WP_354298036.1">
    <property type="nucleotide sequence ID" value="NZ_JBEPLU010000002.1"/>
</dbReference>